<proteinExistence type="predicted"/>
<dbReference type="AlphaFoldDB" id="A0AAD1XBF1"/>
<dbReference type="Proteomes" id="UP001295684">
    <property type="component" value="Unassembled WGS sequence"/>
</dbReference>
<sequence length="87" mass="10159">MGTSLGAKKCRSLTIFSSIFQMSSIHTKYFLRERTKLPFLYLDIIDFSSFGKTERIIIKIKLYLVYHKALVFCVNIVKNCSNLCKKR</sequence>
<comment type="caution">
    <text evidence="1">The sequence shown here is derived from an EMBL/GenBank/DDBJ whole genome shotgun (WGS) entry which is preliminary data.</text>
</comment>
<evidence type="ECO:0000313" key="1">
    <source>
        <dbReference type="EMBL" id="CAI2365643.1"/>
    </source>
</evidence>
<reference evidence="1" key="1">
    <citation type="submission" date="2023-07" db="EMBL/GenBank/DDBJ databases">
        <authorList>
            <consortium name="AG Swart"/>
            <person name="Singh M."/>
            <person name="Singh A."/>
            <person name="Seah K."/>
            <person name="Emmerich C."/>
        </authorList>
    </citation>
    <scope>NUCLEOTIDE SEQUENCE</scope>
    <source>
        <strain evidence="1">DP1</strain>
    </source>
</reference>
<keyword evidence="2" id="KW-1185">Reference proteome</keyword>
<gene>
    <name evidence="1" type="ORF">ECRASSUSDP1_LOCUS6951</name>
</gene>
<dbReference type="EMBL" id="CAMPGE010006755">
    <property type="protein sequence ID" value="CAI2365643.1"/>
    <property type="molecule type" value="Genomic_DNA"/>
</dbReference>
<organism evidence="1 2">
    <name type="scientific">Euplotes crassus</name>
    <dbReference type="NCBI Taxonomy" id="5936"/>
    <lineage>
        <taxon>Eukaryota</taxon>
        <taxon>Sar</taxon>
        <taxon>Alveolata</taxon>
        <taxon>Ciliophora</taxon>
        <taxon>Intramacronucleata</taxon>
        <taxon>Spirotrichea</taxon>
        <taxon>Hypotrichia</taxon>
        <taxon>Euplotida</taxon>
        <taxon>Euplotidae</taxon>
        <taxon>Moneuplotes</taxon>
    </lineage>
</organism>
<protein>
    <submittedName>
        <fullName evidence="1">Uncharacterized protein</fullName>
    </submittedName>
</protein>
<accession>A0AAD1XBF1</accession>
<evidence type="ECO:0000313" key="2">
    <source>
        <dbReference type="Proteomes" id="UP001295684"/>
    </source>
</evidence>
<name>A0AAD1XBF1_EUPCR</name>